<dbReference type="EMBL" id="LAZR01000146">
    <property type="protein sequence ID" value="KKN86551.1"/>
    <property type="molecule type" value="Genomic_DNA"/>
</dbReference>
<gene>
    <name evidence="1" type="ORF">LCGC14_0267270</name>
</gene>
<dbReference type="AlphaFoldDB" id="A0A0F9WKK9"/>
<organism evidence="1">
    <name type="scientific">marine sediment metagenome</name>
    <dbReference type="NCBI Taxonomy" id="412755"/>
    <lineage>
        <taxon>unclassified sequences</taxon>
        <taxon>metagenomes</taxon>
        <taxon>ecological metagenomes</taxon>
    </lineage>
</organism>
<name>A0A0F9WKK9_9ZZZZ</name>
<accession>A0A0F9WKK9</accession>
<comment type="caution">
    <text evidence="1">The sequence shown here is derived from an EMBL/GenBank/DDBJ whole genome shotgun (WGS) entry which is preliminary data.</text>
</comment>
<reference evidence="1" key="1">
    <citation type="journal article" date="2015" name="Nature">
        <title>Complex archaea that bridge the gap between prokaryotes and eukaryotes.</title>
        <authorList>
            <person name="Spang A."/>
            <person name="Saw J.H."/>
            <person name="Jorgensen S.L."/>
            <person name="Zaremba-Niedzwiedzka K."/>
            <person name="Martijn J."/>
            <person name="Lind A.E."/>
            <person name="van Eijk R."/>
            <person name="Schleper C."/>
            <person name="Guy L."/>
            <person name="Ettema T.J."/>
        </authorList>
    </citation>
    <scope>NUCLEOTIDE SEQUENCE</scope>
</reference>
<evidence type="ECO:0000313" key="1">
    <source>
        <dbReference type="EMBL" id="KKN86551.1"/>
    </source>
</evidence>
<proteinExistence type="predicted"/>
<protein>
    <submittedName>
        <fullName evidence="1">Uncharacterized protein</fullName>
    </submittedName>
</protein>
<sequence>MSNKSVHLDPLISGTTTDVYSGNTVYVSPINHLDYSVAGKPVISIRNTHAANVIKFTITGYYNSARTMSALIQAETTLAGVTTVNVTIDSRFREFRLELAANLAGNQAGFISVFNGLNLTGGVRSATSPT</sequence>